<accession>A0A8H5GD75</accession>
<protein>
    <submittedName>
        <fullName evidence="1">Uncharacterized protein</fullName>
    </submittedName>
</protein>
<keyword evidence="2" id="KW-1185">Reference proteome</keyword>
<sequence length="237" mass="25981">MLSENSSHYLLIDILLERRYACEYQLVLVDIYLLPTLLNSWKSCTMLFMPLYMSPKSLALIPIILTLSALSVPVLTLPDPNIRRGVAGGVGGALADLGEDILGNLPDGGTKTGVHCGTTNDASLDDCKFLIQDEKNWNAAFAGNNNVCHYTNFITREFNYEAHNVACHGQCCVYVARMKTEVIKDYSSLIRQEASGLFGCADTSKGKINVMTQLDNKIGVCISNGDVWVSGLTRSEF</sequence>
<organism evidence="1 2">
    <name type="scientific">Tetrapyrgos nigripes</name>
    <dbReference type="NCBI Taxonomy" id="182062"/>
    <lineage>
        <taxon>Eukaryota</taxon>
        <taxon>Fungi</taxon>
        <taxon>Dikarya</taxon>
        <taxon>Basidiomycota</taxon>
        <taxon>Agaricomycotina</taxon>
        <taxon>Agaricomycetes</taxon>
        <taxon>Agaricomycetidae</taxon>
        <taxon>Agaricales</taxon>
        <taxon>Marasmiineae</taxon>
        <taxon>Marasmiaceae</taxon>
        <taxon>Tetrapyrgos</taxon>
    </lineage>
</organism>
<dbReference type="AlphaFoldDB" id="A0A8H5GD75"/>
<proteinExistence type="predicted"/>
<comment type="caution">
    <text evidence="1">The sequence shown here is derived from an EMBL/GenBank/DDBJ whole genome shotgun (WGS) entry which is preliminary data.</text>
</comment>
<evidence type="ECO:0000313" key="2">
    <source>
        <dbReference type="Proteomes" id="UP000559256"/>
    </source>
</evidence>
<reference evidence="1 2" key="1">
    <citation type="journal article" date="2020" name="ISME J.">
        <title>Uncovering the hidden diversity of litter-decomposition mechanisms in mushroom-forming fungi.</title>
        <authorList>
            <person name="Floudas D."/>
            <person name="Bentzer J."/>
            <person name="Ahren D."/>
            <person name="Johansson T."/>
            <person name="Persson P."/>
            <person name="Tunlid A."/>
        </authorList>
    </citation>
    <scope>NUCLEOTIDE SEQUENCE [LARGE SCALE GENOMIC DNA]</scope>
    <source>
        <strain evidence="1 2">CBS 291.85</strain>
    </source>
</reference>
<dbReference type="Proteomes" id="UP000559256">
    <property type="component" value="Unassembled WGS sequence"/>
</dbReference>
<dbReference type="EMBL" id="JAACJM010000037">
    <property type="protein sequence ID" value="KAF5362748.1"/>
    <property type="molecule type" value="Genomic_DNA"/>
</dbReference>
<name>A0A8H5GD75_9AGAR</name>
<gene>
    <name evidence="1" type="ORF">D9758_011738</name>
</gene>
<evidence type="ECO:0000313" key="1">
    <source>
        <dbReference type="EMBL" id="KAF5362748.1"/>
    </source>
</evidence>
<dbReference type="OrthoDB" id="2828670at2759"/>